<evidence type="ECO:0000313" key="2">
    <source>
        <dbReference type="EMBL" id="GAA2512502.1"/>
    </source>
</evidence>
<feature type="compositionally biased region" description="Basic and acidic residues" evidence="1">
    <location>
        <begin position="1"/>
        <end position="12"/>
    </location>
</feature>
<comment type="caution">
    <text evidence="2">The sequence shown here is derived from an EMBL/GenBank/DDBJ whole genome shotgun (WGS) entry which is preliminary data.</text>
</comment>
<evidence type="ECO:0000313" key="3">
    <source>
        <dbReference type="Proteomes" id="UP001499978"/>
    </source>
</evidence>
<gene>
    <name evidence="2" type="ORF">GCM10010201_04790</name>
</gene>
<dbReference type="RefSeq" id="WP_344167375.1">
    <property type="nucleotide sequence ID" value="NZ_BAAARY010000001.1"/>
</dbReference>
<protein>
    <recommendedName>
        <fullName evidence="4">30S ribosomal protein S20</fullName>
    </recommendedName>
</protein>
<organism evidence="2 3">
    <name type="scientific">Pilimelia columellifera subsp. columellifera</name>
    <dbReference type="NCBI Taxonomy" id="706583"/>
    <lineage>
        <taxon>Bacteria</taxon>
        <taxon>Bacillati</taxon>
        <taxon>Actinomycetota</taxon>
        <taxon>Actinomycetes</taxon>
        <taxon>Micromonosporales</taxon>
        <taxon>Micromonosporaceae</taxon>
        <taxon>Pilimelia</taxon>
    </lineage>
</organism>
<dbReference type="Proteomes" id="UP001499978">
    <property type="component" value="Unassembled WGS sequence"/>
</dbReference>
<feature type="region of interest" description="Disordered" evidence="1">
    <location>
        <begin position="1"/>
        <end position="26"/>
    </location>
</feature>
<accession>A0ABP6A923</accession>
<proteinExistence type="predicted"/>
<name>A0ABP6A923_9ACTN</name>
<reference evidence="3" key="1">
    <citation type="journal article" date="2019" name="Int. J. Syst. Evol. Microbiol.">
        <title>The Global Catalogue of Microorganisms (GCM) 10K type strain sequencing project: providing services to taxonomists for standard genome sequencing and annotation.</title>
        <authorList>
            <consortium name="The Broad Institute Genomics Platform"/>
            <consortium name="The Broad Institute Genome Sequencing Center for Infectious Disease"/>
            <person name="Wu L."/>
            <person name="Ma J."/>
        </authorList>
    </citation>
    <scope>NUCLEOTIDE SEQUENCE [LARGE SCALE GENOMIC DNA]</scope>
    <source>
        <strain evidence="3">JCM 3367</strain>
    </source>
</reference>
<dbReference type="EMBL" id="BAAARY010000001">
    <property type="protein sequence ID" value="GAA2512502.1"/>
    <property type="molecule type" value="Genomic_DNA"/>
</dbReference>
<evidence type="ECO:0000256" key="1">
    <source>
        <dbReference type="SAM" id="MobiDB-lite"/>
    </source>
</evidence>
<evidence type="ECO:0008006" key="4">
    <source>
        <dbReference type="Google" id="ProtNLM"/>
    </source>
</evidence>
<sequence>MSMITRLRDRRQATRRSRAIERALSSAKTPALRHELQVILTQNMR</sequence>
<keyword evidence="3" id="KW-1185">Reference proteome</keyword>